<evidence type="ECO:0000256" key="2">
    <source>
        <dbReference type="ARBA" id="ARBA00007639"/>
    </source>
</evidence>
<proteinExistence type="inferred from homology"/>
<evidence type="ECO:0000256" key="1">
    <source>
        <dbReference type="ARBA" id="ARBA00004196"/>
    </source>
</evidence>
<comment type="similarity">
    <text evidence="2">Belongs to the bacterial solute-binding protein 2 family.</text>
</comment>
<keyword evidence="6" id="KW-1185">Reference proteome</keyword>
<sequence length="325" mass="35616">MMDRLRQFRFESGVDDGGRSLLPLLLCCVFWFSLPVGAMAGEFKVLVIPKAESTSYWEAVKQGAMDAGIERGVKVVFRGPRVQEEVKAQQAILAEEMQDRPDAIVIAPAHTTHLADALNKARQRGTLVLGIDSSMEGVDLTSFIATDNRAAGREAAAYLLRLTQGQGPILLLRHTDDNGSTLAREKGFVETVAARAPGAELIDSEFIGISVGNAYHRTLDLLRQHPDAKAVFSSAEMTSIGCVQALRELNLAGRGHVLVFDQTPEIREALREKYIDAVMVQQPYRMGYLGVATACDALEGKPVPKRIVTKVKLVTEVEELRSETR</sequence>
<protein>
    <submittedName>
        <fullName evidence="5">Substrate-binding domain-containing protein</fullName>
    </submittedName>
</protein>
<feature type="domain" description="Periplasmic binding protein" evidence="4">
    <location>
        <begin position="46"/>
        <end position="301"/>
    </location>
</feature>
<dbReference type="InterPro" id="IPR025997">
    <property type="entry name" value="SBP_2_dom"/>
</dbReference>
<accession>A0ABV4K0Z4</accession>
<keyword evidence="3" id="KW-0732">Signal</keyword>
<evidence type="ECO:0000259" key="4">
    <source>
        <dbReference type="Pfam" id="PF13407"/>
    </source>
</evidence>
<comment type="subcellular location">
    <subcellularLocation>
        <location evidence="1">Cell envelope</location>
    </subcellularLocation>
</comment>
<evidence type="ECO:0000313" key="6">
    <source>
        <dbReference type="Proteomes" id="UP001568698"/>
    </source>
</evidence>
<dbReference type="Pfam" id="PF13407">
    <property type="entry name" value="Peripla_BP_4"/>
    <property type="match status" value="1"/>
</dbReference>
<evidence type="ECO:0000313" key="5">
    <source>
        <dbReference type="EMBL" id="MEZ7196624.1"/>
    </source>
</evidence>
<evidence type="ECO:0000256" key="3">
    <source>
        <dbReference type="ARBA" id="ARBA00022729"/>
    </source>
</evidence>
<dbReference type="PANTHER" id="PTHR46847:SF1">
    <property type="entry name" value="D-ALLOSE-BINDING PERIPLASMIC PROTEIN-RELATED"/>
    <property type="match status" value="1"/>
</dbReference>
<dbReference type="SUPFAM" id="SSF53822">
    <property type="entry name" value="Periplasmic binding protein-like I"/>
    <property type="match status" value="1"/>
</dbReference>
<dbReference type="Proteomes" id="UP001568698">
    <property type="component" value="Unassembled WGS sequence"/>
</dbReference>
<name>A0ABV4K0Z4_9BACT</name>
<dbReference type="Gene3D" id="3.40.50.2300">
    <property type="match status" value="2"/>
</dbReference>
<comment type="caution">
    <text evidence="5">The sequence shown here is derived from an EMBL/GenBank/DDBJ whole genome shotgun (WGS) entry which is preliminary data.</text>
</comment>
<gene>
    <name evidence="5" type="ORF">AB6M95_07690</name>
</gene>
<dbReference type="EMBL" id="JBGLYH010000016">
    <property type="protein sequence ID" value="MEZ7196624.1"/>
    <property type="molecule type" value="Genomic_DNA"/>
</dbReference>
<dbReference type="CDD" id="cd20004">
    <property type="entry name" value="PBP1_ABC_sugar_binding-like"/>
    <property type="match status" value="1"/>
</dbReference>
<dbReference type="InterPro" id="IPR028082">
    <property type="entry name" value="Peripla_BP_I"/>
</dbReference>
<organism evidence="5 6">
    <name type="scientific">Pseudodesulfovibrio karagichevae</name>
    <dbReference type="NCBI Taxonomy" id="3239305"/>
    <lineage>
        <taxon>Bacteria</taxon>
        <taxon>Pseudomonadati</taxon>
        <taxon>Thermodesulfobacteriota</taxon>
        <taxon>Desulfovibrionia</taxon>
        <taxon>Desulfovibrionales</taxon>
        <taxon>Desulfovibrionaceae</taxon>
    </lineage>
</organism>
<dbReference type="PANTHER" id="PTHR46847">
    <property type="entry name" value="D-ALLOSE-BINDING PERIPLASMIC PROTEIN-RELATED"/>
    <property type="match status" value="1"/>
</dbReference>
<reference evidence="5 6" key="1">
    <citation type="submission" date="2024-08" db="EMBL/GenBank/DDBJ databases">
        <title>Sulfate-reducing bacteria isolated from formation water of the oil field in Kazakhstan and description of Pseudodesulfovibrio sp.</title>
        <authorList>
            <person name="Bidzhieva S.K."/>
            <person name="Tourova T.P."/>
            <person name="Grouzdev D.S."/>
            <person name="Beletsky A.V."/>
            <person name="Sokolova D.S."/>
            <person name="Samigullina S.R."/>
            <person name="Poltaraus A.B."/>
            <person name="Avtukh A.N."/>
            <person name="Tereshina V.M."/>
            <person name="Zhaparov N.S."/>
            <person name="Mardanov A.V."/>
            <person name="Nazina T.N."/>
        </authorList>
    </citation>
    <scope>NUCLEOTIDE SEQUENCE [LARGE SCALE GENOMIC DNA]</scope>
    <source>
        <strain evidence="5 6">9FUS</strain>
    </source>
</reference>
<dbReference type="RefSeq" id="WP_371386150.1">
    <property type="nucleotide sequence ID" value="NZ_JBGLYH010000016.1"/>
</dbReference>